<comment type="subunit">
    <text evidence="6">Occurs in many kinds of cells as a complex with monomeric actin in a 1:1 ratio.</text>
</comment>
<evidence type="ECO:0000256" key="4">
    <source>
        <dbReference type="ARBA" id="ARBA00023203"/>
    </source>
</evidence>
<dbReference type="InterPro" id="IPR027310">
    <property type="entry name" value="Profilin_CS"/>
</dbReference>
<comment type="subcellular location">
    <subcellularLocation>
        <location evidence="1">Cytoplasm</location>
        <location evidence="1">Cytoskeleton</location>
    </subcellularLocation>
</comment>
<name>A0AA40AM62_9PEZI</name>
<dbReference type="PRINTS" id="PR00392">
    <property type="entry name" value="PROFILIN"/>
</dbReference>
<dbReference type="InterPro" id="IPR036140">
    <property type="entry name" value="PFN_sf"/>
</dbReference>
<dbReference type="SMART" id="SM00392">
    <property type="entry name" value="PROF"/>
    <property type="match status" value="1"/>
</dbReference>
<evidence type="ECO:0000313" key="9">
    <source>
        <dbReference type="Proteomes" id="UP001172101"/>
    </source>
</evidence>
<evidence type="ECO:0000256" key="1">
    <source>
        <dbReference type="ARBA" id="ARBA00004245"/>
    </source>
</evidence>
<keyword evidence="9" id="KW-1185">Reference proteome</keyword>
<comment type="similarity">
    <text evidence="2 7">Belongs to the profilin family.</text>
</comment>
<comment type="function">
    <text evidence="6">Binds to actin and affects the structure of the cytoskeleton. At high concentrations, profilin prevents the polymerization of actin, whereas it enhances it at low concentrations.</text>
</comment>
<evidence type="ECO:0000313" key="8">
    <source>
        <dbReference type="EMBL" id="KAK0718272.1"/>
    </source>
</evidence>
<dbReference type="GeneID" id="85328764"/>
<dbReference type="GO" id="GO:0005938">
    <property type="term" value="C:cell cortex"/>
    <property type="evidence" value="ECO:0007669"/>
    <property type="project" value="TreeGrafter"/>
</dbReference>
<dbReference type="PANTHER" id="PTHR11604:SF0">
    <property type="entry name" value="PROFILIN"/>
    <property type="match status" value="1"/>
</dbReference>
<dbReference type="Pfam" id="PF00235">
    <property type="entry name" value="Profilin"/>
    <property type="match status" value="1"/>
</dbReference>
<dbReference type="PRINTS" id="PR01640">
    <property type="entry name" value="PROFILINPLNT"/>
</dbReference>
<dbReference type="AlphaFoldDB" id="A0AA40AM62"/>
<evidence type="ECO:0000256" key="7">
    <source>
        <dbReference type="RuleBase" id="RU003909"/>
    </source>
</evidence>
<dbReference type="SUPFAM" id="SSF55770">
    <property type="entry name" value="Profilin (actin-binding protein)"/>
    <property type="match status" value="1"/>
</dbReference>
<protein>
    <recommendedName>
        <fullName evidence="7">Profilin</fullName>
    </recommendedName>
</protein>
<evidence type="ECO:0000256" key="3">
    <source>
        <dbReference type="ARBA" id="ARBA00022490"/>
    </source>
</evidence>
<dbReference type="InterPro" id="IPR048278">
    <property type="entry name" value="PFN"/>
</dbReference>
<dbReference type="RefSeq" id="XP_060297065.1">
    <property type="nucleotide sequence ID" value="XM_060445494.1"/>
</dbReference>
<dbReference type="PANTHER" id="PTHR11604">
    <property type="entry name" value="PROFILIN"/>
    <property type="match status" value="1"/>
</dbReference>
<dbReference type="EMBL" id="JAUIRO010000004">
    <property type="protein sequence ID" value="KAK0718272.1"/>
    <property type="molecule type" value="Genomic_DNA"/>
</dbReference>
<reference evidence="8" key="1">
    <citation type="submission" date="2023-06" db="EMBL/GenBank/DDBJ databases">
        <title>Genome-scale phylogeny and comparative genomics of the fungal order Sordariales.</title>
        <authorList>
            <consortium name="Lawrence Berkeley National Laboratory"/>
            <person name="Hensen N."/>
            <person name="Bonometti L."/>
            <person name="Westerberg I."/>
            <person name="Brannstrom I.O."/>
            <person name="Guillou S."/>
            <person name="Cros-Aarteil S."/>
            <person name="Calhoun S."/>
            <person name="Haridas S."/>
            <person name="Kuo A."/>
            <person name="Mondo S."/>
            <person name="Pangilinan J."/>
            <person name="Riley R."/>
            <person name="LaButti K."/>
            <person name="Andreopoulos B."/>
            <person name="Lipzen A."/>
            <person name="Chen C."/>
            <person name="Yanf M."/>
            <person name="Daum C."/>
            <person name="Ng V."/>
            <person name="Clum A."/>
            <person name="Steindorff A."/>
            <person name="Ohm R."/>
            <person name="Martin F."/>
            <person name="Silar P."/>
            <person name="Natvig D."/>
            <person name="Lalanne C."/>
            <person name="Gautier V."/>
            <person name="Ament-velasquez S.L."/>
            <person name="Kruys A."/>
            <person name="Hutchinson M.I."/>
            <person name="Powell A.J."/>
            <person name="Barry K."/>
            <person name="Miller A.N."/>
            <person name="Grigoriev I.V."/>
            <person name="Debuchy R."/>
            <person name="Gladieux P."/>
            <person name="Thoren M.H."/>
            <person name="Johannesson H."/>
        </authorList>
    </citation>
    <scope>NUCLEOTIDE SEQUENCE</scope>
    <source>
        <strain evidence="8">SMH2392-1A</strain>
    </source>
</reference>
<keyword evidence="4 7" id="KW-0009">Actin-binding</keyword>
<dbReference type="InterPro" id="IPR005455">
    <property type="entry name" value="PFN_euk"/>
</dbReference>
<sequence>MSWQAYVDTSLVGTGHLNKAAIISAAGDSTWASTPDFVVEPEEMAEISKILAEEGNGPAVTKAFQERFKVAGVRYMAYDIQDRHLYGREGRTGVIVVKTKQAILIGYYGEEGVVGNATTTVEALADYLIQQGY</sequence>
<dbReference type="Gene3D" id="3.30.450.30">
    <property type="entry name" value="Dynein light chain 2a, cytoplasmic"/>
    <property type="match status" value="1"/>
</dbReference>
<gene>
    <name evidence="8" type="ORF">B0T26DRAFT_752214</name>
</gene>
<organism evidence="8 9">
    <name type="scientific">Lasiosphaeria miniovina</name>
    <dbReference type="NCBI Taxonomy" id="1954250"/>
    <lineage>
        <taxon>Eukaryota</taxon>
        <taxon>Fungi</taxon>
        <taxon>Dikarya</taxon>
        <taxon>Ascomycota</taxon>
        <taxon>Pezizomycotina</taxon>
        <taxon>Sordariomycetes</taxon>
        <taxon>Sordariomycetidae</taxon>
        <taxon>Sordariales</taxon>
        <taxon>Lasiosphaeriaceae</taxon>
        <taxon>Lasiosphaeria</taxon>
    </lineage>
</organism>
<evidence type="ECO:0000256" key="5">
    <source>
        <dbReference type="ARBA" id="ARBA00023212"/>
    </source>
</evidence>
<keyword evidence="3" id="KW-0963">Cytoplasm</keyword>
<dbReference type="Proteomes" id="UP001172101">
    <property type="component" value="Unassembled WGS sequence"/>
</dbReference>
<dbReference type="GO" id="GO:0005856">
    <property type="term" value="C:cytoskeleton"/>
    <property type="evidence" value="ECO:0007669"/>
    <property type="project" value="UniProtKB-SubCell"/>
</dbReference>
<proteinExistence type="inferred from homology"/>
<comment type="caution">
    <text evidence="8">The sequence shown here is derived from an EMBL/GenBank/DDBJ whole genome shotgun (WGS) entry which is preliminary data.</text>
</comment>
<accession>A0AA40AM62</accession>
<evidence type="ECO:0000256" key="6">
    <source>
        <dbReference type="RuleBase" id="RU003908"/>
    </source>
</evidence>
<dbReference type="PROSITE" id="PS00414">
    <property type="entry name" value="PROFILIN"/>
    <property type="match status" value="1"/>
</dbReference>
<dbReference type="CDD" id="cd00148">
    <property type="entry name" value="PROF"/>
    <property type="match status" value="1"/>
</dbReference>
<evidence type="ECO:0000256" key="2">
    <source>
        <dbReference type="ARBA" id="ARBA00010058"/>
    </source>
</evidence>
<dbReference type="GO" id="GO:0003785">
    <property type="term" value="F:actin monomer binding"/>
    <property type="evidence" value="ECO:0007669"/>
    <property type="project" value="TreeGrafter"/>
</dbReference>
<keyword evidence="5 6" id="KW-0206">Cytoskeleton</keyword>